<dbReference type="PROSITE" id="PS51819">
    <property type="entry name" value="VOC"/>
    <property type="match status" value="1"/>
</dbReference>
<proteinExistence type="predicted"/>
<dbReference type="Gene3D" id="3.10.180.10">
    <property type="entry name" value="2,3-Dihydroxybiphenyl 1,2-Dioxygenase, domain 1"/>
    <property type="match status" value="1"/>
</dbReference>
<dbReference type="SUPFAM" id="SSF54593">
    <property type="entry name" value="Glyoxalase/Bleomycin resistance protein/Dihydroxybiphenyl dioxygenase"/>
    <property type="match status" value="1"/>
</dbReference>
<sequence length="121" mass="12928">MGTSESWHRPTVTPRIITGDPAGLVGFIRQVFGAQGEVQGDRPVEMRLGDSLVMVSDGGGVHAAAPAFLMVYVDDTDAVFARAVAAGAGVQEKPEDMPWGDRRATVRDSWGNTWQIATSRS</sequence>
<feature type="domain" description="VOC" evidence="1">
    <location>
        <begin position="9"/>
        <end position="119"/>
    </location>
</feature>
<dbReference type="EMBL" id="JBHUFV010000096">
    <property type="protein sequence ID" value="MFD1939782.1"/>
    <property type="molecule type" value="Genomic_DNA"/>
</dbReference>
<dbReference type="InterPro" id="IPR004360">
    <property type="entry name" value="Glyas_Fos-R_dOase_dom"/>
</dbReference>
<dbReference type="PANTHER" id="PTHR34109:SF1">
    <property type="entry name" value="VOC DOMAIN-CONTAINING PROTEIN"/>
    <property type="match status" value="1"/>
</dbReference>
<name>A0ABW4TCM2_9ACTN</name>
<comment type="caution">
    <text evidence="2">The sequence shown here is derived from an EMBL/GenBank/DDBJ whole genome shotgun (WGS) entry which is preliminary data.</text>
</comment>
<organism evidence="2 3">
    <name type="scientific">Nonomuraea mangrovi</name>
    <dbReference type="NCBI Taxonomy" id="2316207"/>
    <lineage>
        <taxon>Bacteria</taxon>
        <taxon>Bacillati</taxon>
        <taxon>Actinomycetota</taxon>
        <taxon>Actinomycetes</taxon>
        <taxon>Streptosporangiales</taxon>
        <taxon>Streptosporangiaceae</taxon>
        <taxon>Nonomuraea</taxon>
    </lineage>
</organism>
<dbReference type="Proteomes" id="UP001597368">
    <property type="component" value="Unassembled WGS sequence"/>
</dbReference>
<dbReference type="InterPro" id="IPR037523">
    <property type="entry name" value="VOC_core"/>
</dbReference>
<dbReference type="InterPro" id="IPR029068">
    <property type="entry name" value="Glyas_Bleomycin-R_OHBP_Dase"/>
</dbReference>
<reference evidence="3" key="1">
    <citation type="journal article" date="2019" name="Int. J. Syst. Evol. Microbiol.">
        <title>The Global Catalogue of Microorganisms (GCM) 10K type strain sequencing project: providing services to taxonomists for standard genome sequencing and annotation.</title>
        <authorList>
            <consortium name="The Broad Institute Genomics Platform"/>
            <consortium name="The Broad Institute Genome Sequencing Center for Infectious Disease"/>
            <person name="Wu L."/>
            <person name="Ma J."/>
        </authorList>
    </citation>
    <scope>NUCLEOTIDE SEQUENCE [LARGE SCALE GENOMIC DNA]</scope>
    <source>
        <strain evidence="3">ICMP 6774ER</strain>
    </source>
</reference>
<evidence type="ECO:0000313" key="3">
    <source>
        <dbReference type="Proteomes" id="UP001597368"/>
    </source>
</evidence>
<dbReference type="PANTHER" id="PTHR34109">
    <property type="entry name" value="BNAUNNG04460D PROTEIN-RELATED"/>
    <property type="match status" value="1"/>
</dbReference>
<dbReference type="Pfam" id="PF00903">
    <property type="entry name" value="Glyoxalase"/>
    <property type="match status" value="1"/>
</dbReference>
<evidence type="ECO:0000259" key="1">
    <source>
        <dbReference type="PROSITE" id="PS51819"/>
    </source>
</evidence>
<dbReference type="RefSeq" id="WP_379582375.1">
    <property type="nucleotide sequence ID" value="NZ_JBHUFV010000096.1"/>
</dbReference>
<gene>
    <name evidence="2" type="ORF">ACFSKW_50835</name>
</gene>
<keyword evidence="3" id="KW-1185">Reference proteome</keyword>
<protein>
    <submittedName>
        <fullName evidence="2">VOC family protein</fullName>
    </submittedName>
</protein>
<evidence type="ECO:0000313" key="2">
    <source>
        <dbReference type="EMBL" id="MFD1939782.1"/>
    </source>
</evidence>
<accession>A0ABW4TCM2</accession>